<proteinExistence type="predicted"/>
<evidence type="ECO:0000313" key="1">
    <source>
        <dbReference type="EMBL" id="KAF5191321.1"/>
    </source>
</evidence>
<feature type="non-terminal residue" evidence="1">
    <location>
        <position position="1"/>
    </location>
</feature>
<evidence type="ECO:0000313" key="2">
    <source>
        <dbReference type="Proteomes" id="UP000554482"/>
    </source>
</evidence>
<dbReference type="Proteomes" id="UP000554482">
    <property type="component" value="Unassembled WGS sequence"/>
</dbReference>
<dbReference type="EMBL" id="JABWDY010022929">
    <property type="protein sequence ID" value="KAF5191321.1"/>
    <property type="molecule type" value="Genomic_DNA"/>
</dbReference>
<keyword evidence="2" id="KW-1185">Reference proteome</keyword>
<organism evidence="1 2">
    <name type="scientific">Thalictrum thalictroides</name>
    <name type="common">Rue-anemone</name>
    <name type="synonym">Anemone thalictroides</name>
    <dbReference type="NCBI Taxonomy" id="46969"/>
    <lineage>
        <taxon>Eukaryota</taxon>
        <taxon>Viridiplantae</taxon>
        <taxon>Streptophyta</taxon>
        <taxon>Embryophyta</taxon>
        <taxon>Tracheophyta</taxon>
        <taxon>Spermatophyta</taxon>
        <taxon>Magnoliopsida</taxon>
        <taxon>Ranunculales</taxon>
        <taxon>Ranunculaceae</taxon>
        <taxon>Thalictroideae</taxon>
        <taxon>Thalictrum</taxon>
    </lineage>
</organism>
<reference evidence="1 2" key="1">
    <citation type="submission" date="2020-06" db="EMBL/GenBank/DDBJ databases">
        <title>Transcriptomic and genomic resources for Thalictrum thalictroides and T. hernandezii: Facilitating candidate gene discovery in an emerging model plant lineage.</title>
        <authorList>
            <person name="Arias T."/>
            <person name="Riano-Pachon D.M."/>
            <person name="Di Stilio V.S."/>
        </authorList>
    </citation>
    <scope>NUCLEOTIDE SEQUENCE [LARGE SCALE GENOMIC DNA]</scope>
    <source>
        <strain evidence="2">cv. WT478/WT964</strain>
        <tissue evidence="1">Leaves</tissue>
    </source>
</reference>
<name>A0A7J6W2A0_THATH</name>
<comment type="caution">
    <text evidence="1">The sequence shown here is derived from an EMBL/GenBank/DDBJ whole genome shotgun (WGS) entry which is preliminary data.</text>
</comment>
<sequence>TIKKLTVKRAFSLQSKNDISTMDKNVVSSEYLRFKERGCYCDVQANVSE</sequence>
<protein>
    <submittedName>
        <fullName evidence="1">Uncharacterized protein</fullName>
    </submittedName>
</protein>
<gene>
    <name evidence="1" type="ORF">FRX31_019092</name>
</gene>
<accession>A0A7J6W2A0</accession>
<dbReference type="AlphaFoldDB" id="A0A7J6W2A0"/>